<dbReference type="GO" id="GO:0071555">
    <property type="term" value="P:cell wall organization"/>
    <property type="evidence" value="ECO:0007669"/>
    <property type="project" value="UniProtKB-KW"/>
</dbReference>
<accession>A0A699XSR4</accession>
<evidence type="ECO:0000313" key="8">
    <source>
        <dbReference type="EMBL" id="GFD59074.1"/>
    </source>
</evidence>
<evidence type="ECO:0000256" key="7">
    <source>
        <dbReference type="ARBA" id="ARBA00023316"/>
    </source>
</evidence>
<proteinExistence type="predicted"/>
<evidence type="ECO:0000256" key="6">
    <source>
        <dbReference type="ARBA" id="ARBA00023136"/>
    </source>
</evidence>
<keyword evidence="5" id="KW-1133">Transmembrane helix</keyword>
<feature type="non-terminal residue" evidence="8">
    <location>
        <position position="1"/>
    </location>
</feature>
<keyword evidence="4" id="KW-0812">Transmembrane</keyword>
<keyword evidence="3" id="KW-0808">Transferase</keyword>
<gene>
    <name evidence="8" type="ORF">Tci_931043</name>
</gene>
<evidence type="ECO:0000256" key="2">
    <source>
        <dbReference type="ARBA" id="ARBA00022676"/>
    </source>
</evidence>
<comment type="subcellular location">
    <subcellularLocation>
        <location evidence="1">Endomembrane system</location>
    </subcellularLocation>
</comment>
<protein>
    <submittedName>
        <fullName evidence="8">Cellulose synthase-like protein G3</fullName>
    </submittedName>
</protein>
<sequence>EQNRRQSIQSNDVLAQAHEVASINFETGTKWGSELGYRYGSLVEDFYTGYRLQCIGW</sequence>
<dbReference type="Pfam" id="PF03552">
    <property type="entry name" value="Cellulose_synt"/>
    <property type="match status" value="1"/>
</dbReference>
<organism evidence="8">
    <name type="scientific">Tanacetum cinerariifolium</name>
    <name type="common">Dalmatian daisy</name>
    <name type="synonym">Chrysanthemum cinerariifolium</name>
    <dbReference type="NCBI Taxonomy" id="118510"/>
    <lineage>
        <taxon>Eukaryota</taxon>
        <taxon>Viridiplantae</taxon>
        <taxon>Streptophyta</taxon>
        <taxon>Embryophyta</taxon>
        <taxon>Tracheophyta</taxon>
        <taxon>Spermatophyta</taxon>
        <taxon>Magnoliopsida</taxon>
        <taxon>eudicotyledons</taxon>
        <taxon>Gunneridae</taxon>
        <taxon>Pentapetalae</taxon>
        <taxon>asterids</taxon>
        <taxon>campanulids</taxon>
        <taxon>Asterales</taxon>
        <taxon>Asteraceae</taxon>
        <taxon>Asteroideae</taxon>
        <taxon>Anthemideae</taxon>
        <taxon>Anthemidinae</taxon>
        <taxon>Tanacetum</taxon>
    </lineage>
</organism>
<dbReference type="GO" id="GO:0016760">
    <property type="term" value="F:cellulose synthase (UDP-forming) activity"/>
    <property type="evidence" value="ECO:0007669"/>
    <property type="project" value="InterPro"/>
</dbReference>
<name>A0A699XSR4_TANCI</name>
<evidence type="ECO:0000256" key="3">
    <source>
        <dbReference type="ARBA" id="ARBA00022679"/>
    </source>
</evidence>
<keyword evidence="6" id="KW-0472">Membrane</keyword>
<dbReference type="GO" id="GO:0030244">
    <property type="term" value="P:cellulose biosynthetic process"/>
    <property type="evidence" value="ECO:0007669"/>
    <property type="project" value="InterPro"/>
</dbReference>
<evidence type="ECO:0000256" key="1">
    <source>
        <dbReference type="ARBA" id="ARBA00004308"/>
    </source>
</evidence>
<dbReference type="InterPro" id="IPR005150">
    <property type="entry name" value="Cellulose_synth"/>
</dbReference>
<dbReference type="GO" id="GO:0012505">
    <property type="term" value="C:endomembrane system"/>
    <property type="evidence" value="ECO:0007669"/>
    <property type="project" value="UniProtKB-SubCell"/>
</dbReference>
<comment type="caution">
    <text evidence="8">The sequence shown here is derived from an EMBL/GenBank/DDBJ whole genome shotgun (WGS) entry which is preliminary data.</text>
</comment>
<reference evidence="8" key="1">
    <citation type="journal article" date="2019" name="Sci. Rep.">
        <title>Draft genome of Tanacetum cinerariifolium, the natural source of mosquito coil.</title>
        <authorList>
            <person name="Yamashiro T."/>
            <person name="Shiraishi A."/>
            <person name="Satake H."/>
            <person name="Nakayama K."/>
        </authorList>
    </citation>
    <scope>NUCLEOTIDE SEQUENCE</scope>
</reference>
<dbReference type="PANTHER" id="PTHR13301">
    <property type="entry name" value="X-BOX TRANSCRIPTION FACTOR-RELATED"/>
    <property type="match status" value="1"/>
</dbReference>
<evidence type="ECO:0000256" key="4">
    <source>
        <dbReference type="ARBA" id="ARBA00022692"/>
    </source>
</evidence>
<evidence type="ECO:0000256" key="5">
    <source>
        <dbReference type="ARBA" id="ARBA00022989"/>
    </source>
</evidence>
<dbReference type="AlphaFoldDB" id="A0A699XSR4"/>
<dbReference type="EMBL" id="BKCJ011860766">
    <property type="protein sequence ID" value="GFD59074.1"/>
    <property type="molecule type" value="Genomic_DNA"/>
</dbReference>
<dbReference type="GO" id="GO:0016020">
    <property type="term" value="C:membrane"/>
    <property type="evidence" value="ECO:0007669"/>
    <property type="project" value="InterPro"/>
</dbReference>
<feature type="non-terminal residue" evidence="8">
    <location>
        <position position="57"/>
    </location>
</feature>
<keyword evidence="2" id="KW-0328">Glycosyltransferase</keyword>
<keyword evidence="7" id="KW-0961">Cell wall biogenesis/degradation</keyword>